<accession>A2ST06</accession>
<reference evidence="2 3" key="1">
    <citation type="journal article" date="2009" name="Stand. Genomic Sci.">
        <title>Complete genome sequence of Methanocorpusculum labreanum type strain Z.</title>
        <authorList>
            <person name="Anderson I.J."/>
            <person name="Sieprawska-Lupa M."/>
            <person name="Goltsman E."/>
            <person name="Lapidus A."/>
            <person name="Copeland A."/>
            <person name="Glavina Del Rio T."/>
            <person name="Tice H."/>
            <person name="Dalin E."/>
            <person name="Barry K."/>
            <person name="Pitluck S."/>
            <person name="Hauser L."/>
            <person name="Land M."/>
            <person name="Lucas S."/>
            <person name="Richardson P."/>
            <person name="Whitman W.B."/>
            <person name="Kyrpides N.C."/>
        </authorList>
    </citation>
    <scope>NUCLEOTIDE SEQUENCE [LARGE SCALE GENOMIC DNA]</scope>
    <source>
        <strain evidence="3">ATCC 43576 / DSM 4855 / Z</strain>
    </source>
</reference>
<evidence type="ECO:0000313" key="3">
    <source>
        <dbReference type="Proteomes" id="UP000000365"/>
    </source>
</evidence>
<dbReference type="EMBL" id="CP000559">
    <property type="protein sequence ID" value="ABN07462.1"/>
    <property type="molecule type" value="Genomic_DNA"/>
</dbReference>
<dbReference type="OrthoDB" id="110609at2157"/>
<keyword evidence="1" id="KW-1133">Transmembrane helix</keyword>
<evidence type="ECO:0000313" key="2">
    <source>
        <dbReference type="EMBL" id="ABN07462.1"/>
    </source>
</evidence>
<feature type="transmembrane region" description="Helical" evidence="1">
    <location>
        <begin position="20"/>
        <end position="43"/>
    </location>
</feature>
<proteinExistence type="predicted"/>
<gene>
    <name evidence="2" type="ordered locus">Mlab_1293</name>
</gene>
<keyword evidence="1" id="KW-0812">Transmembrane</keyword>
<keyword evidence="3" id="KW-1185">Reference proteome</keyword>
<keyword evidence="1" id="KW-0472">Membrane</keyword>
<dbReference type="STRING" id="410358.Mlab_1293"/>
<dbReference type="GeneID" id="4795725"/>
<evidence type="ECO:0000256" key="1">
    <source>
        <dbReference type="SAM" id="Phobius"/>
    </source>
</evidence>
<sequence>MAVQTKSKSEDKGPKKKINWMQVGVIGFCVLLVFMCIVSFSGLPNALGNLINGDGISETGKVVAGNPVYVNYTLNVNNSAVFENVMGFQAGTEVNQSLYVNVEGYEYPFVIYASEFNQISAGVIGLVPGESTTVAGSGSNLAYQLTKEETETAGLVFDDMKVDDRVFITVPYTNEDGEEASAYRVCVVTAKTDDGLTLQYGSDTIDIKMVGYLTTS</sequence>
<dbReference type="KEGG" id="mla:Mlab_1293"/>
<dbReference type="RefSeq" id="WP_011833665.1">
    <property type="nucleotide sequence ID" value="NC_008942.1"/>
</dbReference>
<dbReference type="HOGENOM" id="CLU_1275330_0_0_2"/>
<protein>
    <submittedName>
        <fullName evidence="2">Uncharacterized protein</fullName>
    </submittedName>
</protein>
<name>A2ST06_METLZ</name>
<dbReference type="Proteomes" id="UP000000365">
    <property type="component" value="Chromosome"/>
</dbReference>
<organism evidence="2 3">
    <name type="scientific">Methanocorpusculum labreanum (strain ATCC 43576 / DSM 4855 / Z)</name>
    <dbReference type="NCBI Taxonomy" id="410358"/>
    <lineage>
        <taxon>Archaea</taxon>
        <taxon>Methanobacteriati</taxon>
        <taxon>Methanobacteriota</taxon>
        <taxon>Stenosarchaea group</taxon>
        <taxon>Methanomicrobia</taxon>
        <taxon>Methanomicrobiales</taxon>
        <taxon>Methanocorpusculaceae</taxon>
        <taxon>Methanocorpusculum</taxon>
    </lineage>
</organism>
<dbReference type="AlphaFoldDB" id="A2ST06"/>
<dbReference type="eggNOG" id="arCOG05309">
    <property type="taxonomic scope" value="Archaea"/>
</dbReference>